<evidence type="ECO:0000313" key="2">
    <source>
        <dbReference type="Proteomes" id="UP001162834"/>
    </source>
</evidence>
<dbReference type="GO" id="GO:0004061">
    <property type="term" value="F:arylformamidase activity"/>
    <property type="evidence" value="ECO:0007669"/>
    <property type="project" value="InterPro"/>
</dbReference>
<gene>
    <name evidence="1" type="ORF">DSM104329_01667</name>
</gene>
<name>A0A9E7BZF0_9ACTN</name>
<organism evidence="1 2">
    <name type="scientific">Capillimicrobium parvum</name>
    <dbReference type="NCBI Taxonomy" id="2884022"/>
    <lineage>
        <taxon>Bacteria</taxon>
        <taxon>Bacillati</taxon>
        <taxon>Actinomycetota</taxon>
        <taxon>Thermoleophilia</taxon>
        <taxon>Solirubrobacterales</taxon>
        <taxon>Capillimicrobiaceae</taxon>
        <taxon>Capillimicrobium</taxon>
    </lineage>
</organism>
<dbReference type="PANTHER" id="PTHR31118:SF12">
    <property type="entry name" value="CYCLASE-LIKE PROTEIN 2"/>
    <property type="match status" value="1"/>
</dbReference>
<dbReference type="Pfam" id="PF04199">
    <property type="entry name" value="Cyclase"/>
    <property type="match status" value="1"/>
</dbReference>
<sequence>MTEVGTGSRLVELVAAADVVDLSHPLAVGDPVFPGQPGFDLTPVGDIDDPDLPLCFGLISFMEHVGTHMDAPAHVIKGGRYLDEIPFAALAGPAVKVDLREQRGDAIDFDVSLADLERFEARHGRIEEGAIVFLHTGWDARYRQPSDYVVTAEDGTWHWPGLSGAAADLFVDRRVRGVGIDTIGMDGGHVALTLAAHRAVLGSGAFIVENVANLDALPATGALALALPIKTSFGSGGPTRVVGLR</sequence>
<dbReference type="Gene3D" id="3.50.30.50">
    <property type="entry name" value="Putative cyclase"/>
    <property type="match status" value="1"/>
</dbReference>
<keyword evidence="1" id="KW-0378">Hydrolase</keyword>
<keyword evidence="2" id="KW-1185">Reference proteome</keyword>
<dbReference type="EC" id="3.5.2.20" evidence="1"/>
<reference evidence="1" key="1">
    <citation type="journal article" date="2022" name="Int. J. Syst. Evol. Microbiol.">
        <title>Pseudomonas aegrilactucae sp. nov. and Pseudomonas morbosilactucae sp. nov., pathogens causing bacterial rot of lettuce in Japan.</title>
        <authorList>
            <person name="Sawada H."/>
            <person name="Fujikawa T."/>
            <person name="Satou M."/>
        </authorList>
    </citation>
    <scope>NUCLEOTIDE SEQUENCE</scope>
    <source>
        <strain evidence="1">0166_1</strain>
    </source>
</reference>
<dbReference type="PANTHER" id="PTHR31118">
    <property type="entry name" value="CYCLASE-LIKE PROTEIN 2"/>
    <property type="match status" value="1"/>
</dbReference>
<evidence type="ECO:0000313" key="1">
    <source>
        <dbReference type="EMBL" id="UGS35280.1"/>
    </source>
</evidence>
<dbReference type="InterPro" id="IPR037175">
    <property type="entry name" value="KFase_sf"/>
</dbReference>
<dbReference type="InterPro" id="IPR007325">
    <property type="entry name" value="KFase/CYL"/>
</dbReference>
<accession>A0A9E7BZF0</accession>
<proteinExistence type="predicted"/>
<dbReference type="RefSeq" id="WP_259314969.1">
    <property type="nucleotide sequence ID" value="NZ_CP087164.1"/>
</dbReference>
<dbReference type="Proteomes" id="UP001162834">
    <property type="component" value="Chromosome"/>
</dbReference>
<dbReference type="SUPFAM" id="SSF102198">
    <property type="entry name" value="Putative cyclase"/>
    <property type="match status" value="1"/>
</dbReference>
<dbReference type="AlphaFoldDB" id="A0A9E7BZF0"/>
<protein>
    <submittedName>
        <fullName evidence="1">Isatin hydrolase</fullName>
        <ecNumber evidence="1">3.5.2.20</ecNumber>
    </submittedName>
</protein>
<dbReference type="KEGG" id="sbae:DSM104329_01667"/>
<dbReference type="EMBL" id="CP087164">
    <property type="protein sequence ID" value="UGS35280.1"/>
    <property type="molecule type" value="Genomic_DNA"/>
</dbReference>
<dbReference type="GO" id="GO:0019441">
    <property type="term" value="P:L-tryptophan catabolic process to kynurenine"/>
    <property type="evidence" value="ECO:0007669"/>
    <property type="project" value="InterPro"/>
</dbReference>